<proteinExistence type="predicted"/>
<dbReference type="PIRSF" id="PIRSF004548">
    <property type="entry name" value="CreD"/>
    <property type="match status" value="1"/>
</dbReference>
<dbReference type="OrthoDB" id="9791851at2"/>
<dbReference type="PANTHER" id="PTHR30092:SF0">
    <property type="entry name" value="INNER MEMBRANE PROTEIN CRED"/>
    <property type="match status" value="1"/>
</dbReference>
<keyword evidence="1" id="KW-0812">Transmembrane</keyword>
<name>A0A0J1GVF4_9GAMM</name>
<reference evidence="2 3" key="1">
    <citation type="submission" date="2015-05" db="EMBL/GenBank/DDBJ databases">
        <title>Photobacterium galathea sp. nov.</title>
        <authorList>
            <person name="Machado H."/>
            <person name="Gram L."/>
        </authorList>
    </citation>
    <scope>NUCLEOTIDE SEQUENCE [LARGE SCALE GENOMIC DNA]</scope>
    <source>
        <strain evidence="2 3">CGMCC 1.12159</strain>
    </source>
</reference>
<dbReference type="Pfam" id="PF06123">
    <property type="entry name" value="CreD"/>
    <property type="match status" value="1"/>
</dbReference>
<dbReference type="STRING" id="1195763.ABT56_18720"/>
<comment type="caution">
    <text evidence="2">The sequence shown here is derived from an EMBL/GenBank/DDBJ whole genome shotgun (WGS) entry which is preliminary data.</text>
</comment>
<feature type="transmembrane region" description="Helical" evidence="1">
    <location>
        <begin position="352"/>
        <end position="374"/>
    </location>
</feature>
<dbReference type="GO" id="GO:0005886">
    <property type="term" value="C:plasma membrane"/>
    <property type="evidence" value="ECO:0007669"/>
    <property type="project" value="TreeGrafter"/>
</dbReference>
<feature type="transmembrane region" description="Helical" evidence="1">
    <location>
        <begin position="327"/>
        <end position="346"/>
    </location>
</feature>
<feature type="transmembrane region" description="Helical" evidence="1">
    <location>
        <begin position="404"/>
        <end position="423"/>
    </location>
</feature>
<dbReference type="PANTHER" id="PTHR30092">
    <property type="entry name" value="INNER MEMBRANE PROTEIN CRED"/>
    <property type="match status" value="1"/>
</dbReference>
<keyword evidence="1" id="KW-0472">Membrane</keyword>
<feature type="transmembrane region" description="Helical" evidence="1">
    <location>
        <begin position="297"/>
        <end position="315"/>
    </location>
</feature>
<dbReference type="PATRIC" id="fig|1195763.3.peg.4002"/>
<dbReference type="InterPro" id="IPR010364">
    <property type="entry name" value="Uncharacterised_IM_CreD"/>
</dbReference>
<evidence type="ECO:0000256" key="1">
    <source>
        <dbReference type="SAM" id="Phobius"/>
    </source>
</evidence>
<accession>A0A0J1GVF4</accession>
<dbReference type="EMBL" id="LDOT01000030">
    <property type="protein sequence ID" value="KLV03626.1"/>
    <property type="molecule type" value="Genomic_DNA"/>
</dbReference>
<sequence>MKKIFNNQLGTKFGFVLFLFVLLQIPVSMVSGLISERSHRQDEVRHEIGRSSSGEQRIIGPFISVIYNEPVWIEGKVNLLERRKFILPETFDMNAHLDSFEKYRGIYRARLYKAQTALKGTFDLSPLNALSQYEITKASMVVGIRDSRGLIRLDDMTLGGKAFELIPGTGLKQLPQGFHSVLDLSQLDIAQPLDFDLNFLLQGMGELQVTPIGNRTNIELASAWPHPSFIGDYLPVSSEISETGFKAQWASNNFSTNISQLFENCMSSASSCHELEQRQMGVDLIDPVDHYLKSHRAVNYSLLVITLVFASFFLLELFQARPLHPVQYGFVGLALALFYLLLISMSEHMGFNWAYVISALASTGLLSVYVGGMLGNNKHGMVFGVSLLLLYAMLFGLLQAESYALLMGTLLCFVILSLVMVLTRNINWYERSQKISEAIANEKSEDAKN</sequence>
<gene>
    <name evidence="2" type="ORF">ABT56_18720</name>
</gene>
<evidence type="ECO:0000313" key="3">
    <source>
        <dbReference type="Proteomes" id="UP000036097"/>
    </source>
</evidence>
<dbReference type="AlphaFoldDB" id="A0A0J1GVF4"/>
<organism evidence="2 3">
    <name type="scientific">Photobacterium aquae</name>
    <dbReference type="NCBI Taxonomy" id="1195763"/>
    <lineage>
        <taxon>Bacteria</taxon>
        <taxon>Pseudomonadati</taxon>
        <taxon>Pseudomonadota</taxon>
        <taxon>Gammaproteobacteria</taxon>
        <taxon>Vibrionales</taxon>
        <taxon>Vibrionaceae</taxon>
        <taxon>Photobacterium</taxon>
    </lineage>
</organism>
<keyword evidence="1" id="KW-1133">Transmembrane helix</keyword>
<keyword evidence="3" id="KW-1185">Reference proteome</keyword>
<evidence type="ECO:0000313" key="2">
    <source>
        <dbReference type="EMBL" id="KLV03626.1"/>
    </source>
</evidence>
<protein>
    <submittedName>
        <fullName evidence="2">Membrane protein</fullName>
    </submittedName>
</protein>
<dbReference type="RefSeq" id="WP_047880426.1">
    <property type="nucleotide sequence ID" value="NZ_LDOT01000030.1"/>
</dbReference>
<dbReference type="NCBIfam" id="NF008712">
    <property type="entry name" value="PRK11715.1-1"/>
    <property type="match status" value="1"/>
</dbReference>
<feature type="transmembrane region" description="Helical" evidence="1">
    <location>
        <begin position="381"/>
        <end position="398"/>
    </location>
</feature>
<dbReference type="Proteomes" id="UP000036097">
    <property type="component" value="Unassembled WGS sequence"/>
</dbReference>